<keyword evidence="4" id="KW-0732">Signal</keyword>
<dbReference type="Gene3D" id="2.60.120.830">
    <property type="match status" value="1"/>
</dbReference>
<dbReference type="GO" id="GO:0030198">
    <property type="term" value="P:extracellular matrix organization"/>
    <property type="evidence" value="ECO:0007669"/>
    <property type="project" value="TreeGrafter"/>
</dbReference>
<protein>
    <recommendedName>
        <fullName evidence="5">ADAMTS/ADAMTS-like Spacer 1 domain-containing protein</fullName>
    </recommendedName>
</protein>
<feature type="transmembrane region" description="Helical" evidence="3">
    <location>
        <begin position="191"/>
        <end position="215"/>
    </location>
</feature>
<feature type="chain" id="PRO_5035429390" description="ADAMTS/ADAMTS-like Spacer 1 domain-containing protein" evidence="4">
    <location>
        <begin position="17"/>
        <end position="232"/>
    </location>
</feature>
<comment type="subcellular location">
    <subcellularLocation>
        <location evidence="1">Secreted</location>
    </subcellularLocation>
</comment>
<reference evidence="6" key="2">
    <citation type="submission" date="2017-10" db="EMBL/GenBank/DDBJ databases">
        <title>Ladona fulva Genome sequencing and assembly.</title>
        <authorList>
            <person name="Murali S."/>
            <person name="Richards S."/>
            <person name="Bandaranaike D."/>
            <person name="Bellair M."/>
            <person name="Blankenburg K."/>
            <person name="Chao H."/>
            <person name="Dinh H."/>
            <person name="Doddapaneni H."/>
            <person name="Dugan-Rocha S."/>
            <person name="Elkadiri S."/>
            <person name="Gnanaolivu R."/>
            <person name="Hernandez B."/>
            <person name="Skinner E."/>
            <person name="Javaid M."/>
            <person name="Lee S."/>
            <person name="Li M."/>
            <person name="Ming W."/>
            <person name="Munidasa M."/>
            <person name="Muniz J."/>
            <person name="Nguyen L."/>
            <person name="Hughes D."/>
            <person name="Osuji N."/>
            <person name="Pu L.-L."/>
            <person name="Puazo M."/>
            <person name="Qu C."/>
            <person name="Quiroz J."/>
            <person name="Raj R."/>
            <person name="Weissenberger G."/>
            <person name="Xin Y."/>
            <person name="Zou X."/>
            <person name="Han Y."/>
            <person name="Worley K."/>
            <person name="Muzny D."/>
            <person name="Gibbs R."/>
        </authorList>
    </citation>
    <scope>NUCLEOTIDE SEQUENCE</scope>
    <source>
        <strain evidence="6">Sampled in the wild</strain>
    </source>
</reference>
<dbReference type="InterPro" id="IPR050439">
    <property type="entry name" value="ADAMTS_ADAMTS-like"/>
</dbReference>
<dbReference type="Proteomes" id="UP000792457">
    <property type="component" value="Unassembled WGS sequence"/>
</dbReference>
<dbReference type="GO" id="GO:0004222">
    <property type="term" value="F:metalloendopeptidase activity"/>
    <property type="evidence" value="ECO:0007669"/>
    <property type="project" value="TreeGrafter"/>
</dbReference>
<feature type="signal peptide" evidence="4">
    <location>
        <begin position="1"/>
        <end position="16"/>
    </location>
</feature>
<dbReference type="InterPro" id="IPR010294">
    <property type="entry name" value="ADAMTS_spacer1"/>
</dbReference>
<gene>
    <name evidence="6" type="ORF">J437_LFUL010351</name>
</gene>
<dbReference type="PANTHER" id="PTHR13723">
    <property type="entry name" value="ADAMTS A DISINTEGRIN AND METALLOPROTEASE WITH THROMBOSPONDIN MOTIFS PROTEASE"/>
    <property type="match status" value="1"/>
</dbReference>
<dbReference type="GO" id="GO:0006508">
    <property type="term" value="P:proteolysis"/>
    <property type="evidence" value="ECO:0007669"/>
    <property type="project" value="TreeGrafter"/>
</dbReference>
<feature type="non-terminal residue" evidence="6">
    <location>
        <position position="232"/>
    </location>
</feature>
<dbReference type="EMBL" id="KZ308145">
    <property type="protein sequence ID" value="KAG8222832.1"/>
    <property type="molecule type" value="Genomic_DNA"/>
</dbReference>
<evidence type="ECO:0000256" key="2">
    <source>
        <dbReference type="ARBA" id="ARBA00022525"/>
    </source>
</evidence>
<evidence type="ECO:0000313" key="6">
    <source>
        <dbReference type="EMBL" id="KAG8222832.1"/>
    </source>
</evidence>
<dbReference type="OrthoDB" id="5781878at2759"/>
<evidence type="ECO:0000313" key="7">
    <source>
        <dbReference type="Proteomes" id="UP000792457"/>
    </source>
</evidence>
<comment type="caution">
    <text evidence="6">The sequence shown here is derived from an EMBL/GenBank/DDBJ whole genome shotgun (WGS) entry which is preliminary data.</text>
</comment>
<evidence type="ECO:0000259" key="5">
    <source>
        <dbReference type="Pfam" id="PF05986"/>
    </source>
</evidence>
<feature type="domain" description="ADAMTS/ADAMTS-like Spacer 1" evidence="5">
    <location>
        <begin position="51"/>
        <end position="154"/>
    </location>
</feature>
<dbReference type="Pfam" id="PF05986">
    <property type="entry name" value="ADAMTS_spacer1"/>
    <property type="match status" value="1"/>
</dbReference>
<dbReference type="GO" id="GO:0005576">
    <property type="term" value="C:extracellular region"/>
    <property type="evidence" value="ECO:0007669"/>
    <property type="project" value="UniProtKB-SubCell"/>
</dbReference>
<evidence type="ECO:0000256" key="1">
    <source>
        <dbReference type="ARBA" id="ARBA00004613"/>
    </source>
</evidence>
<proteinExistence type="predicted"/>
<accession>A0A8K0NV56</accession>
<dbReference type="PANTHER" id="PTHR13723:SF305">
    <property type="entry name" value="PROTEIN MADD-4"/>
    <property type="match status" value="1"/>
</dbReference>
<sequence>MFILWMAAVGLVGCYAGFPNPHEAQALGLAAGSGGDCAACLAGDASFCRLISGIFTRSQLPPGYNLIAQIPRGACNINITEMKHSRNYLSLRHTGGGGTILNGNWARDWSGDYPAAGTIFTYHRHDPRGGPKAGESISAPGPTTTPVDLLLVSHVNDLILSSSLILLYYLRHCTPSSVNKIPHQGWPYLYGLRYIFIIVLLYYFFILICLNRLLLYTCTSGHTVFRIYNGKL</sequence>
<name>A0A8K0NV56_LADFU</name>
<dbReference type="AlphaFoldDB" id="A0A8K0NV56"/>
<keyword evidence="3" id="KW-1133">Transmembrane helix</keyword>
<evidence type="ECO:0000256" key="3">
    <source>
        <dbReference type="SAM" id="Phobius"/>
    </source>
</evidence>
<keyword evidence="2" id="KW-0964">Secreted</keyword>
<evidence type="ECO:0000256" key="4">
    <source>
        <dbReference type="SAM" id="SignalP"/>
    </source>
</evidence>
<keyword evidence="3" id="KW-0812">Transmembrane</keyword>
<organism evidence="6 7">
    <name type="scientific">Ladona fulva</name>
    <name type="common">Scarce chaser dragonfly</name>
    <name type="synonym">Libellula fulva</name>
    <dbReference type="NCBI Taxonomy" id="123851"/>
    <lineage>
        <taxon>Eukaryota</taxon>
        <taxon>Metazoa</taxon>
        <taxon>Ecdysozoa</taxon>
        <taxon>Arthropoda</taxon>
        <taxon>Hexapoda</taxon>
        <taxon>Insecta</taxon>
        <taxon>Pterygota</taxon>
        <taxon>Palaeoptera</taxon>
        <taxon>Odonata</taxon>
        <taxon>Epiprocta</taxon>
        <taxon>Anisoptera</taxon>
        <taxon>Libelluloidea</taxon>
        <taxon>Libellulidae</taxon>
        <taxon>Ladona</taxon>
    </lineage>
</organism>
<keyword evidence="3" id="KW-0472">Membrane</keyword>
<keyword evidence="7" id="KW-1185">Reference proteome</keyword>
<reference evidence="6" key="1">
    <citation type="submission" date="2013-04" db="EMBL/GenBank/DDBJ databases">
        <authorList>
            <person name="Qu J."/>
            <person name="Murali S.C."/>
            <person name="Bandaranaike D."/>
            <person name="Bellair M."/>
            <person name="Blankenburg K."/>
            <person name="Chao H."/>
            <person name="Dinh H."/>
            <person name="Doddapaneni H."/>
            <person name="Downs B."/>
            <person name="Dugan-Rocha S."/>
            <person name="Elkadiri S."/>
            <person name="Gnanaolivu R.D."/>
            <person name="Hernandez B."/>
            <person name="Javaid M."/>
            <person name="Jayaseelan J.C."/>
            <person name="Lee S."/>
            <person name="Li M."/>
            <person name="Ming W."/>
            <person name="Munidasa M."/>
            <person name="Muniz J."/>
            <person name="Nguyen L."/>
            <person name="Ongeri F."/>
            <person name="Osuji N."/>
            <person name="Pu L.-L."/>
            <person name="Puazo M."/>
            <person name="Qu C."/>
            <person name="Quiroz J."/>
            <person name="Raj R."/>
            <person name="Weissenberger G."/>
            <person name="Xin Y."/>
            <person name="Zou X."/>
            <person name="Han Y."/>
            <person name="Richards S."/>
            <person name="Worley K."/>
            <person name="Muzny D."/>
            <person name="Gibbs R."/>
        </authorList>
    </citation>
    <scope>NUCLEOTIDE SEQUENCE</scope>
    <source>
        <strain evidence="6">Sampled in the wild</strain>
    </source>
</reference>
<dbReference type="GO" id="GO:0031012">
    <property type="term" value="C:extracellular matrix"/>
    <property type="evidence" value="ECO:0007669"/>
    <property type="project" value="TreeGrafter"/>
</dbReference>